<dbReference type="SUPFAM" id="SSF48403">
    <property type="entry name" value="Ankyrin repeat"/>
    <property type="match status" value="2"/>
</dbReference>
<feature type="repeat" description="ANK" evidence="3">
    <location>
        <begin position="183"/>
        <end position="215"/>
    </location>
</feature>
<feature type="repeat" description="ANK" evidence="3">
    <location>
        <begin position="290"/>
        <end position="322"/>
    </location>
</feature>
<dbReference type="PANTHER" id="PTHR24126:SF14">
    <property type="entry name" value="ANK_REP_REGION DOMAIN-CONTAINING PROTEIN"/>
    <property type="match status" value="1"/>
</dbReference>
<dbReference type="Pfam" id="PF00023">
    <property type="entry name" value="Ank"/>
    <property type="match status" value="3"/>
</dbReference>
<dbReference type="InterPro" id="IPR002110">
    <property type="entry name" value="Ankyrin_rpt"/>
</dbReference>
<gene>
    <name evidence="5" type="ORF">CBRE1094_LOCUS20362</name>
</gene>
<feature type="region of interest" description="Disordered" evidence="4">
    <location>
        <begin position="573"/>
        <end position="598"/>
    </location>
</feature>
<dbReference type="PROSITE" id="PS50088">
    <property type="entry name" value="ANK_REPEAT"/>
    <property type="match status" value="7"/>
</dbReference>
<sequence length="598" mass="63658">MRRSLYLREKKVTARRAWQQRQPSWWIVLCCFLSCTTATVVQRLQTLSRILEQEQTTRLPVDELRRLHGVLKEQLSDPDAAGLTRVHRSVIEQDIERLEWLLACGADLESEAGPLAVRPLHLAVLAGDHSTQCLERLLAAGARPDAPDRKGTTALHAATSLNLPHVCSLLIGAGARCGKRGPKGVRPLHLAAWSNAAEAAEVLIQAGANVDATDRKRRTPCHAAASHDSAEALEVLLDGGADAERPDGRGRRALHYAVKCCRCADPQCPRTRALRLLLSSGAQPDARDEGGWSAVDVAAEHNRVAPLQLMLECGADANAKGNSGCPPLILAAHAGAREATALLIDAGASTDVRDAFGATALQAAAVGNHAEILELLLQAGAPPAAVDDAGRHAGHYAARAGSVPCLRALRRAGVDMKTPTSFGWTPLHVAANHSHPAAMSTLLQQRCPSSQPDAVGWTALHLATHRFAQGTNGCRCKHCLRLHKRRAQCMRLLLRSGSATDAADARGATPSHLCAAHDDANGLRILRAYRANLWARDGDGHRPLDIARQATAHGPSHFVRELLLLADRAGPNGAIPMAEGGAEQPPTPSGGDSGTEDF</sequence>
<feature type="repeat" description="ANK" evidence="3">
    <location>
        <begin position="115"/>
        <end position="149"/>
    </location>
</feature>
<evidence type="ECO:0000256" key="2">
    <source>
        <dbReference type="ARBA" id="ARBA00023043"/>
    </source>
</evidence>
<feature type="repeat" description="ANK" evidence="3">
    <location>
        <begin position="249"/>
        <end position="289"/>
    </location>
</feature>
<dbReference type="PANTHER" id="PTHR24126">
    <property type="entry name" value="ANKYRIN REPEAT, PH AND SEC7 DOMAIN CONTAINING PROTEIN SECG-RELATED"/>
    <property type="match status" value="1"/>
</dbReference>
<feature type="repeat" description="ANK" evidence="3">
    <location>
        <begin position="216"/>
        <end position="248"/>
    </location>
</feature>
<proteinExistence type="predicted"/>
<dbReference type="EMBL" id="HBGU01037196">
    <property type="protein sequence ID" value="CAD9463356.1"/>
    <property type="molecule type" value="Transcribed_RNA"/>
</dbReference>
<evidence type="ECO:0000256" key="4">
    <source>
        <dbReference type="SAM" id="MobiDB-lite"/>
    </source>
</evidence>
<reference evidence="5" key="1">
    <citation type="submission" date="2021-01" db="EMBL/GenBank/DDBJ databases">
        <authorList>
            <person name="Corre E."/>
            <person name="Pelletier E."/>
            <person name="Niang G."/>
            <person name="Scheremetjew M."/>
            <person name="Finn R."/>
            <person name="Kale V."/>
            <person name="Holt S."/>
            <person name="Cochrane G."/>
            <person name="Meng A."/>
            <person name="Brown T."/>
            <person name="Cohen L."/>
        </authorList>
    </citation>
    <scope>NUCLEOTIDE SEQUENCE</scope>
    <source>
        <strain evidence="5">UTEX LB 985</strain>
    </source>
</reference>
<evidence type="ECO:0000256" key="1">
    <source>
        <dbReference type="ARBA" id="ARBA00022737"/>
    </source>
</evidence>
<name>A0A7S2DT32_9EUKA</name>
<accession>A0A7S2DT32</accession>
<keyword evidence="2 3" id="KW-0040">ANK repeat</keyword>
<dbReference type="PROSITE" id="PS50297">
    <property type="entry name" value="ANK_REP_REGION"/>
    <property type="match status" value="4"/>
</dbReference>
<feature type="repeat" description="ANK" evidence="3">
    <location>
        <begin position="323"/>
        <end position="355"/>
    </location>
</feature>
<dbReference type="Gene3D" id="1.25.40.20">
    <property type="entry name" value="Ankyrin repeat-containing domain"/>
    <property type="match status" value="4"/>
</dbReference>
<feature type="repeat" description="ANK" evidence="3">
    <location>
        <begin position="356"/>
        <end position="388"/>
    </location>
</feature>
<dbReference type="Pfam" id="PF12796">
    <property type="entry name" value="Ank_2"/>
    <property type="match status" value="2"/>
</dbReference>
<dbReference type="SMART" id="SM00248">
    <property type="entry name" value="ANK"/>
    <property type="match status" value="13"/>
</dbReference>
<protein>
    <submittedName>
        <fullName evidence="5">Uncharacterized protein</fullName>
    </submittedName>
</protein>
<organism evidence="5">
    <name type="scientific">Haptolina brevifila</name>
    <dbReference type="NCBI Taxonomy" id="156173"/>
    <lineage>
        <taxon>Eukaryota</taxon>
        <taxon>Haptista</taxon>
        <taxon>Haptophyta</taxon>
        <taxon>Prymnesiophyceae</taxon>
        <taxon>Prymnesiales</taxon>
        <taxon>Prymnesiaceae</taxon>
        <taxon>Haptolina</taxon>
    </lineage>
</organism>
<keyword evidence="1" id="KW-0677">Repeat</keyword>
<dbReference type="AlphaFoldDB" id="A0A7S2DT32"/>
<evidence type="ECO:0000313" key="5">
    <source>
        <dbReference type="EMBL" id="CAD9463356.1"/>
    </source>
</evidence>
<evidence type="ECO:0000256" key="3">
    <source>
        <dbReference type="PROSITE-ProRule" id="PRU00023"/>
    </source>
</evidence>
<dbReference type="InterPro" id="IPR036770">
    <property type="entry name" value="Ankyrin_rpt-contain_sf"/>
</dbReference>